<proteinExistence type="inferred from homology"/>
<feature type="transmembrane region" description="Helical" evidence="8">
    <location>
        <begin position="416"/>
        <end position="437"/>
    </location>
</feature>
<feature type="transmembrane region" description="Helical" evidence="8">
    <location>
        <begin position="324"/>
        <end position="344"/>
    </location>
</feature>
<feature type="transmembrane region" description="Helical" evidence="8">
    <location>
        <begin position="112"/>
        <end position="131"/>
    </location>
</feature>
<keyword evidence="4 8" id="KW-1003">Cell membrane</keyword>
<feature type="transmembrane region" description="Helical" evidence="8">
    <location>
        <begin position="449"/>
        <end position="469"/>
    </location>
</feature>
<dbReference type="Pfam" id="PF02652">
    <property type="entry name" value="Lactate_perm"/>
    <property type="match status" value="1"/>
</dbReference>
<protein>
    <recommendedName>
        <fullName evidence="8">L-lactate permease</fullName>
    </recommendedName>
</protein>
<feature type="transmembrane region" description="Helical" evidence="8">
    <location>
        <begin position="390"/>
        <end position="410"/>
    </location>
</feature>
<evidence type="ECO:0000256" key="2">
    <source>
        <dbReference type="ARBA" id="ARBA00010100"/>
    </source>
</evidence>
<feature type="transmembrane region" description="Helical" evidence="8">
    <location>
        <begin position="143"/>
        <end position="166"/>
    </location>
</feature>
<evidence type="ECO:0000256" key="3">
    <source>
        <dbReference type="ARBA" id="ARBA00022448"/>
    </source>
</evidence>
<gene>
    <name evidence="9" type="ORF">FY030_07080</name>
</gene>
<evidence type="ECO:0000313" key="10">
    <source>
        <dbReference type="Proteomes" id="UP000326546"/>
    </source>
</evidence>
<dbReference type="PANTHER" id="PTHR30003:SF0">
    <property type="entry name" value="GLYCOLATE PERMEASE GLCA-RELATED"/>
    <property type="match status" value="1"/>
</dbReference>
<evidence type="ECO:0000256" key="6">
    <source>
        <dbReference type="ARBA" id="ARBA00022989"/>
    </source>
</evidence>
<dbReference type="InterPro" id="IPR003804">
    <property type="entry name" value="Lactate_perm"/>
</dbReference>
<dbReference type="EMBL" id="CP044427">
    <property type="protein sequence ID" value="QFG68509.1"/>
    <property type="molecule type" value="Genomic_DNA"/>
</dbReference>
<keyword evidence="3 8" id="KW-0813">Transport</keyword>
<feature type="transmembrane region" description="Helical" evidence="8">
    <location>
        <begin position="350"/>
        <end position="369"/>
    </location>
</feature>
<keyword evidence="7 8" id="KW-0472">Membrane</keyword>
<dbReference type="AlphaFoldDB" id="A0A5J6V3Q0"/>
<evidence type="ECO:0000256" key="1">
    <source>
        <dbReference type="ARBA" id="ARBA00004651"/>
    </source>
</evidence>
<dbReference type="Proteomes" id="UP000326546">
    <property type="component" value="Chromosome"/>
</dbReference>
<reference evidence="9 10" key="1">
    <citation type="submission" date="2019-09" db="EMBL/GenBank/DDBJ databases">
        <title>Serinicoccus pratensis sp. nov., isolated from meadow soil.</title>
        <authorList>
            <person name="Zhang W."/>
        </authorList>
    </citation>
    <scope>NUCLEOTIDE SEQUENCE [LARGE SCALE GENOMIC DNA]</scope>
    <source>
        <strain evidence="9 10">W204</strain>
    </source>
</reference>
<evidence type="ECO:0000256" key="4">
    <source>
        <dbReference type="ARBA" id="ARBA00022475"/>
    </source>
</evidence>
<organism evidence="9 10">
    <name type="scientific">Ornithinimicrobium pratense</name>
    <dbReference type="NCBI Taxonomy" id="2593973"/>
    <lineage>
        <taxon>Bacteria</taxon>
        <taxon>Bacillati</taxon>
        <taxon>Actinomycetota</taxon>
        <taxon>Actinomycetes</taxon>
        <taxon>Micrococcales</taxon>
        <taxon>Ornithinimicrobiaceae</taxon>
        <taxon>Ornithinimicrobium</taxon>
    </lineage>
</organism>
<comment type="function">
    <text evidence="8">Uptake of L-lactate across the membrane. Can also transport D-lactate and glycolate.</text>
</comment>
<sequence>MTEAIPTGDEDPGRHYRPIGMRPHVVVLPPWGAACEAGPDGGRCRSLWSRGDQDQTLTQAALASLPLVVVSVLLTLRVSAMRSATAGILAAGVLIATAFSDRAGEVGPGLLRWLPTAVEVVVIIAAGIALARILGASGAQGVLAGWLGQVTGGPLATALLVVHGVTPFAESVTGFGVGVLVGVPLLAAAGFSPHRSAVLGLLGLCAVPWGALGPGTIIAGRLIGETPEAVGIATAWPNLVVTVGVGIAATLMVPGGRSPGALVAGIVSGLVLGVGILLSSLFIGMAPSGALGGLLAVLAHLAWRRAHGTRITLPRQVRHALGPYFLLLGGILASTVAVTTLGVTGPWASVTSPALWLVLTCLFALRWLGVDRATSRLLADDVGRLGRQTALPTAAFLLLGVLMVLGGLTVPIGEAIQATGALALVLGPALGAFGGFITGSGAGANAMFAAAQATVAEGLGVCVLAFVGVQNAAAGVLTMASPARVLLAVRSVPMDVAAAGVSSGQPATVAKVTREVLLVDVVIVLTLGLWNVVLL</sequence>
<dbReference type="OrthoDB" id="9761056at2"/>
<name>A0A5J6V3Q0_9MICO</name>
<dbReference type="GO" id="GO:0005886">
    <property type="term" value="C:plasma membrane"/>
    <property type="evidence" value="ECO:0007669"/>
    <property type="project" value="UniProtKB-SubCell"/>
</dbReference>
<comment type="similarity">
    <text evidence="2 8">Belongs to the lactate permease family.</text>
</comment>
<comment type="caution">
    <text evidence="8">Lacks conserved residue(s) required for the propagation of feature annotation.</text>
</comment>
<feature type="transmembrane region" description="Helical" evidence="8">
    <location>
        <begin position="516"/>
        <end position="534"/>
    </location>
</feature>
<feature type="transmembrane region" description="Helical" evidence="8">
    <location>
        <begin position="284"/>
        <end position="303"/>
    </location>
</feature>
<comment type="subcellular location">
    <subcellularLocation>
        <location evidence="1 8">Cell membrane</location>
        <topology evidence="1 8">Multi-pass membrane protein</topology>
    </subcellularLocation>
</comment>
<feature type="transmembrane region" description="Helical" evidence="8">
    <location>
        <begin position="57"/>
        <end position="76"/>
    </location>
</feature>
<evidence type="ECO:0000256" key="8">
    <source>
        <dbReference type="RuleBase" id="RU365092"/>
    </source>
</evidence>
<evidence type="ECO:0000256" key="5">
    <source>
        <dbReference type="ARBA" id="ARBA00022692"/>
    </source>
</evidence>
<feature type="transmembrane region" description="Helical" evidence="8">
    <location>
        <begin position="83"/>
        <end position="100"/>
    </location>
</feature>
<feature type="transmembrane region" description="Helical" evidence="8">
    <location>
        <begin position="260"/>
        <end position="278"/>
    </location>
</feature>
<feature type="transmembrane region" description="Helical" evidence="8">
    <location>
        <begin position="172"/>
        <end position="191"/>
    </location>
</feature>
<evidence type="ECO:0000256" key="7">
    <source>
        <dbReference type="ARBA" id="ARBA00023136"/>
    </source>
</evidence>
<feature type="transmembrane region" description="Helical" evidence="8">
    <location>
        <begin position="198"/>
        <end position="223"/>
    </location>
</feature>
<keyword evidence="5 8" id="KW-0812">Transmembrane</keyword>
<dbReference type="GO" id="GO:0015129">
    <property type="term" value="F:lactate transmembrane transporter activity"/>
    <property type="evidence" value="ECO:0007669"/>
    <property type="project" value="UniProtKB-UniRule"/>
</dbReference>
<accession>A0A5J6V3Q0</accession>
<evidence type="ECO:0000313" key="9">
    <source>
        <dbReference type="EMBL" id="QFG68509.1"/>
    </source>
</evidence>
<feature type="transmembrane region" description="Helical" evidence="8">
    <location>
        <begin position="235"/>
        <end position="253"/>
    </location>
</feature>
<dbReference type="KEGG" id="serw:FY030_07080"/>
<keyword evidence="6 8" id="KW-1133">Transmembrane helix</keyword>
<keyword evidence="10" id="KW-1185">Reference proteome</keyword>
<dbReference type="GO" id="GO:0015295">
    <property type="term" value="F:solute:proton symporter activity"/>
    <property type="evidence" value="ECO:0007669"/>
    <property type="project" value="TreeGrafter"/>
</dbReference>
<dbReference type="PANTHER" id="PTHR30003">
    <property type="entry name" value="L-LACTATE PERMEASE"/>
    <property type="match status" value="1"/>
</dbReference>